<organism evidence="2 3">
    <name type="scientific">Pseudanabaena yagii GIHE-NHR1</name>
    <dbReference type="NCBI Taxonomy" id="2722753"/>
    <lineage>
        <taxon>Bacteria</taxon>
        <taxon>Bacillati</taxon>
        <taxon>Cyanobacteriota</taxon>
        <taxon>Cyanophyceae</taxon>
        <taxon>Pseudanabaenales</taxon>
        <taxon>Pseudanabaenaceae</taxon>
        <taxon>Pseudanabaena</taxon>
        <taxon>Pseudanabaena yagii</taxon>
    </lineage>
</organism>
<dbReference type="EMBL" id="JAAVJL010000001">
    <property type="protein sequence ID" value="NMF57889.1"/>
    <property type="molecule type" value="Genomic_DNA"/>
</dbReference>
<dbReference type="EMBL" id="JAAVJL010000001">
    <property type="protein sequence ID" value="NMF57097.1"/>
    <property type="molecule type" value="Genomic_DNA"/>
</dbReference>
<evidence type="ECO:0000313" key="2">
    <source>
        <dbReference type="EMBL" id="NMF57889.1"/>
    </source>
</evidence>
<evidence type="ECO:0000313" key="1">
    <source>
        <dbReference type="EMBL" id="NMF57097.1"/>
    </source>
</evidence>
<evidence type="ECO:0000313" key="3">
    <source>
        <dbReference type="Proteomes" id="UP000738376"/>
    </source>
</evidence>
<reference evidence="2 3" key="1">
    <citation type="submission" date="2020-03" db="EMBL/GenBank/DDBJ databases">
        <title>Draft Genome Sequence of 2-Methylisoborneol Producing Pseudanabaena yagii Strain GIHE-NHR1 Isolated from North Han River in South Korea.</title>
        <authorList>
            <person name="Jeong J."/>
        </authorList>
    </citation>
    <scope>NUCLEOTIDE SEQUENCE [LARGE SCALE GENOMIC DNA]</scope>
    <source>
        <strain evidence="2 3">GIHE-NHR1</strain>
    </source>
</reference>
<dbReference type="RefSeq" id="WP_169362171.1">
    <property type="nucleotide sequence ID" value="NZ_JAAVJL010000001.1"/>
</dbReference>
<accession>A0ABX1LP30</accession>
<dbReference type="Proteomes" id="UP000738376">
    <property type="component" value="Unassembled WGS sequence"/>
</dbReference>
<gene>
    <name evidence="1" type="ORF">HC246_03470</name>
    <name evidence="2" type="ORF">HC246_07610</name>
</gene>
<name>A0ABX1LP30_9CYAN</name>
<protein>
    <submittedName>
        <fullName evidence="2">Uncharacterized protein</fullName>
    </submittedName>
</protein>
<keyword evidence="3" id="KW-1185">Reference proteome</keyword>
<comment type="caution">
    <text evidence="2">The sequence shown here is derived from an EMBL/GenBank/DDBJ whole genome shotgun (WGS) entry which is preliminary data.</text>
</comment>
<sequence>MKYCQLAIFPESEIEIEIEPEVKVNSERFYFPVIVNGSMSVHWTLALSELEAISMHTSSNPHRRIWIDSSTWGIKTEQGYLCCLIGD</sequence>
<proteinExistence type="predicted"/>